<gene>
    <name evidence="1" type="ORF">ADEAN_000525800</name>
</gene>
<sequence length="725" mass="80201">MESAPFKHLRDAFTLGKLWRTLFVRSCSLLPDVFHGSSIFSVLLATLTLENIAVAYPPNVTYGKEMSLTRFQYAVTQRQKEGEQQMELGKLYSKSILLSLFDTLATFSHDVFHAYCRLPSRLNGEIVSQAYEPSFFVLIRLILLNANVGENVNTVEDCLAYGVVEDLLPHCRTHTGTYLNKLLVQSLGRGGPSSAGLLFSEFSDALDHLSPTWAWAIVLETLLNSGLPVSVDMESLSAGGTVTQPLVEGPCTSFGVGSLSFKVLHQNRGALLQSAEETGRNELNTLVVLKHLSHLALALPDSSTRLCSLAAHADIRETHTIESSPIAILDEDEGEVTDLDPFGQEDEEGTNTDQVQEDVFTDFTHDFVHEDSGEVSAGVVGRLREGTGQSVSASAAPTSPAELYPQLKRDLSWYDPDAQRLFFSLLATLMWSVSPDAAFPNEESEVMTSSPGGVIQENEFVLLGCYYGSICRALEREITAVKRQSVLGQRLVLQHTLLTLCRTIPEYHLMASILLLKLRLAVYGTDSRGIFLTMAEEEALARVLYLNGVSVDGIVEWEKRVNLPEKLVANSAALLKSYLAERARLQDGRELTLLIGSILLYSMTLQVSTWKNGRTSSVMDFMSTTDVEYYLRYAHRHDYYTPQLLRGGRKGMDRQTADSGKGTLLSRIVFPSRQIGADSTGSNLSPLAANFYQTPSSVEDRVAGEVQKWALDEDETVMTLFRKYQ</sequence>
<reference evidence="1 2" key="1">
    <citation type="submission" date="2020-08" db="EMBL/GenBank/DDBJ databases">
        <authorList>
            <person name="Newling K."/>
            <person name="Davey J."/>
            <person name="Forrester S."/>
        </authorList>
    </citation>
    <scope>NUCLEOTIDE SEQUENCE [LARGE SCALE GENOMIC DNA]</scope>
    <source>
        <strain evidence="2">Crithidia deanei Carvalho (ATCC PRA-265)</strain>
    </source>
</reference>
<dbReference type="VEuPathDB" id="TriTrypDB:ADEAN_000525800"/>
<accession>A0A7G2CD70</accession>
<keyword evidence="2" id="KW-1185">Reference proteome</keyword>
<name>A0A7G2CD70_9TRYP</name>
<proteinExistence type="predicted"/>
<protein>
    <submittedName>
        <fullName evidence="1">Uncharacterized protein</fullName>
    </submittedName>
</protein>
<organism evidence="1 2">
    <name type="scientific">Angomonas deanei</name>
    <dbReference type="NCBI Taxonomy" id="59799"/>
    <lineage>
        <taxon>Eukaryota</taxon>
        <taxon>Discoba</taxon>
        <taxon>Euglenozoa</taxon>
        <taxon>Kinetoplastea</taxon>
        <taxon>Metakinetoplastina</taxon>
        <taxon>Trypanosomatida</taxon>
        <taxon>Trypanosomatidae</taxon>
        <taxon>Strigomonadinae</taxon>
        <taxon>Angomonas</taxon>
    </lineage>
</organism>
<dbReference type="Proteomes" id="UP000515908">
    <property type="component" value="Chromosome 09"/>
</dbReference>
<evidence type="ECO:0000313" key="2">
    <source>
        <dbReference type="Proteomes" id="UP000515908"/>
    </source>
</evidence>
<dbReference type="EMBL" id="LR877153">
    <property type="protein sequence ID" value="CAD2217778.1"/>
    <property type="molecule type" value="Genomic_DNA"/>
</dbReference>
<dbReference type="AlphaFoldDB" id="A0A7G2CD70"/>
<evidence type="ECO:0000313" key="1">
    <source>
        <dbReference type="EMBL" id="CAD2217778.1"/>
    </source>
</evidence>